<proteinExistence type="predicted"/>
<keyword evidence="3" id="KW-1185">Reference proteome</keyword>
<organism evidence="2 3">
    <name type="scientific">Alpinimonas psychrophila</name>
    <dbReference type="NCBI Taxonomy" id="748908"/>
    <lineage>
        <taxon>Bacteria</taxon>
        <taxon>Bacillati</taxon>
        <taxon>Actinomycetota</taxon>
        <taxon>Actinomycetes</taxon>
        <taxon>Micrococcales</taxon>
        <taxon>Microbacteriaceae</taxon>
        <taxon>Alpinimonas</taxon>
    </lineage>
</organism>
<dbReference type="EMBL" id="JACGWU010000001">
    <property type="protein sequence ID" value="MBA8828845.1"/>
    <property type="molecule type" value="Genomic_DNA"/>
</dbReference>
<dbReference type="Proteomes" id="UP000524237">
    <property type="component" value="Unassembled WGS sequence"/>
</dbReference>
<dbReference type="AlphaFoldDB" id="A0A7W3JTF3"/>
<evidence type="ECO:0000313" key="2">
    <source>
        <dbReference type="EMBL" id="MBA8828845.1"/>
    </source>
</evidence>
<evidence type="ECO:0000313" key="3">
    <source>
        <dbReference type="Proteomes" id="UP000524237"/>
    </source>
</evidence>
<gene>
    <name evidence="2" type="ORF">FB555_000916</name>
</gene>
<accession>A0A7W3JTF3</accession>
<sequence>MRVIIFLIALGLLGASQGLLAAAFEFPEFGGVIFFSGILVFCLALAIPFHMMRRL</sequence>
<name>A0A7W3JTF3_9MICO</name>
<reference evidence="2 3" key="1">
    <citation type="submission" date="2020-07" db="EMBL/GenBank/DDBJ databases">
        <title>Sequencing the genomes of 1000 actinobacteria strains.</title>
        <authorList>
            <person name="Klenk H.-P."/>
        </authorList>
    </citation>
    <scope>NUCLEOTIDE SEQUENCE [LARGE SCALE GENOMIC DNA]</scope>
    <source>
        <strain evidence="2 3">DSM 23737</strain>
    </source>
</reference>
<protein>
    <submittedName>
        <fullName evidence="2">ABC-type xylose transport system permease subunit</fullName>
    </submittedName>
</protein>
<comment type="caution">
    <text evidence="2">The sequence shown here is derived from an EMBL/GenBank/DDBJ whole genome shotgun (WGS) entry which is preliminary data.</text>
</comment>
<keyword evidence="1" id="KW-1133">Transmembrane helix</keyword>
<keyword evidence="1" id="KW-0812">Transmembrane</keyword>
<feature type="transmembrane region" description="Helical" evidence="1">
    <location>
        <begin position="31"/>
        <end position="49"/>
    </location>
</feature>
<dbReference type="RefSeq" id="WP_182484205.1">
    <property type="nucleotide sequence ID" value="NZ_JACGWU010000001.1"/>
</dbReference>
<keyword evidence="1" id="KW-0472">Membrane</keyword>
<evidence type="ECO:0000256" key="1">
    <source>
        <dbReference type="SAM" id="Phobius"/>
    </source>
</evidence>